<keyword evidence="9" id="KW-1185">Reference proteome</keyword>
<feature type="non-terminal residue" evidence="8">
    <location>
        <position position="1"/>
    </location>
</feature>
<evidence type="ECO:0000256" key="6">
    <source>
        <dbReference type="PIRSR" id="PIRSR000097-3"/>
    </source>
</evidence>
<sequence length="325" mass="35496">LPAIGIGTWGANSVDELSEAILWALKVGYRHIDTAWVYDHAEAAIGVALAKWNEQRRRSLGDGHIQVHVAANKGFANDAVFITTKLWATHMQPDRVLPAVQKSLDRMGVEHIDLLLIHWPIPLVHSGNDGDTNPVGADGKALTDEQVSILDTWRAMEVLVMTGLVHHIGISNATIPLIQQIIDHCRIRPAAVQNEMHPYLQQSDVVDFCHANGIVPIAYSPLGSPGASLPPLSSSTPPAPKLLTDPTLVALAARHSCSTAQIALSWAVQRGTCVIPKSTNLARLEENLRLVELTADDMDAIKQVGEQTRWRCFDPRVLFGCDLFN</sequence>
<reference evidence="8 9" key="1">
    <citation type="submission" date="2016-07" db="EMBL/GenBank/DDBJ databases">
        <title>Pervasive Adenine N6-methylation of Active Genes in Fungi.</title>
        <authorList>
            <consortium name="DOE Joint Genome Institute"/>
            <person name="Mondo S.J."/>
            <person name="Dannebaum R.O."/>
            <person name="Kuo R.C."/>
            <person name="Labutti K."/>
            <person name="Haridas S."/>
            <person name="Kuo A."/>
            <person name="Salamov A."/>
            <person name="Ahrendt S.R."/>
            <person name="Lipzen A."/>
            <person name="Sullivan W."/>
            <person name="Andreopoulos W.B."/>
            <person name="Clum A."/>
            <person name="Lindquist E."/>
            <person name="Daum C."/>
            <person name="Ramamoorthy G.K."/>
            <person name="Gryganskyi A."/>
            <person name="Culley D."/>
            <person name="Magnuson J.K."/>
            <person name="James T.Y."/>
            <person name="O'Malley M.A."/>
            <person name="Stajich J.E."/>
            <person name="Spatafora J.W."/>
            <person name="Visel A."/>
            <person name="Grigoriev I.V."/>
        </authorList>
    </citation>
    <scope>NUCLEOTIDE SEQUENCE [LARGE SCALE GENOMIC DNA]</scope>
    <source>
        <strain evidence="8 9">PL171</strain>
    </source>
</reference>
<evidence type="ECO:0000256" key="4">
    <source>
        <dbReference type="PIRSR" id="PIRSR000097-1"/>
    </source>
</evidence>
<evidence type="ECO:0000256" key="2">
    <source>
        <dbReference type="ARBA" id="ARBA00022857"/>
    </source>
</evidence>
<accession>A0A1Y2HKL0</accession>
<comment type="caution">
    <text evidence="8">The sequence shown here is derived from an EMBL/GenBank/DDBJ whole genome shotgun (WGS) entry which is preliminary data.</text>
</comment>
<evidence type="ECO:0000313" key="9">
    <source>
        <dbReference type="Proteomes" id="UP000193411"/>
    </source>
</evidence>
<dbReference type="OrthoDB" id="416253at2759"/>
<feature type="non-terminal residue" evidence="8">
    <location>
        <position position="325"/>
    </location>
</feature>
<evidence type="ECO:0000256" key="3">
    <source>
        <dbReference type="ARBA" id="ARBA00023002"/>
    </source>
</evidence>
<gene>
    <name evidence="8" type="ORF">BCR44DRAFT_106028</name>
</gene>
<evidence type="ECO:0000259" key="7">
    <source>
        <dbReference type="Pfam" id="PF00248"/>
    </source>
</evidence>
<dbReference type="PANTHER" id="PTHR43827:SF3">
    <property type="entry name" value="NADP-DEPENDENT OXIDOREDUCTASE DOMAIN-CONTAINING PROTEIN"/>
    <property type="match status" value="1"/>
</dbReference>
<organism evidence="8 9">
    <name type="scientific">Catenaria anguillulae PL171</name>
    <dbReference type="NCBI Taxonomy" id="765915"/>
    <lineage>
        <taxon>Eukaryota</taxon>
        <taxon>Fungi</taxon>
        <taxon>Fungi incertae sedis</taxon>
        <taxon>Blastocladiomycota</taxon>
        <taxon>Blastocladiomycetes</taxon>
        <taxon>Blastocladiales</taxon>
        <taxon>Catenariaceae</taxon>
        <taxon>Catenaria</taxon>
    </lineage>
</organism>
<evidence type="ECO:0000313" key="8">
    <source>
        <dbReference type="EMBL" id="ORZ35086.1"/>
    </source>
</evidence>
<evidence type="ECO:0000256" key="5">
    <source>
        <dbReference type="PIRSR" id="PIRSR000097-2"/>
    </source>
</evidence>
<dbReference type="PIRSF" id="PIRSF000097">
    <property type="entry name" value="AKR"/>
    <property type="match status" value="1"/>
</dbReference>
<protein>
    <submittedName>
        <fullName evidence="8">NADP-dependent oxidoreductase domain-containing protein</fullName>
    </submittedName>
</protein>
<feature type="domain" description="NADP-dependent oxidoreductase" evidence="7">
    <location>
        <begin position="4"/>
        <end position="304"/>
    </location>
</feature>
<dbReference type="PRINTS" id="PR00069">
    <property type="entry name" value="ALDKETRDTASE"/>
</dbReference>
<feature type="binding site" evidence="5">
    <location>
        <position position="118"/>
    </location>
    <ligand>
        <name>substrate</name>
    </ligand>
</feature>
<keyword evidence="2" id="KW-0521">NADP</keyword>
<dbReference type="Gene3D" id="3.20.20.100">
    <property type="entry name" value="NADP-dependent oxidoreductase domain"/>
    <property type="match status" value="1"/>
</dbReference>
<comment type="similarity">
    <text evidence="1">Belongs to the aldo/keto reductase family.</text>
</comment>
<dbReference type="InterPro" id="IPR020471">
    <property type="entry name" value="AKR"/>
</dbReference>
<feature type="site" description="Lowers pKa of active site Tyr" evidence="6">
    <location>
        <position position="85"/>
    </location>
</feature>
<dbReference type="STRING" id="765915.A0A1Y2HKL0"/>
<dbReference type="InterPro" id="IPR023210">
    <property type="entry name" value="NADP_OxRdtase_dom"/>
</dbReference>
<evidence type="ECO:0000256" key="1">
    <source>
        <dbReference type="ARBA" id="ARBA00007905"/>
    </source>
</evidence>
<dbReference type="EMBL" id="MCFL01000024">
    <property type="protein sequence ID" value="ORZ35086.1"/>
    <property type="molecule type" value="Genomic_DNA"/>
</dbReference>
<dbReference type="Proteomes" id="UP000193411">
    <property type="component" value="Unassembled WGS sequence"/>
</dbReference>
<dbReference type="CDD" id="cd19071">
    <property type="entry name" value="AKR_AKR1-5-like"/>
    <property type="match status" value="1"/>
</dbReference>
<keyword evidence="3" id="KW-0560">Oxidoreductase</keyword>
<dbReference type="SUPFAM" id="SSF51430">
    <property type="entry name" value="NAD(P)-linked oxidoreductase"/>
    <property type="match status" value="1"/>
</dbReference>
<dbReference type="AlphaFoldDB" id="A0A1Y2HKL0"/>
<dbReference type="Pfam" id="PF00248">
    <property type="entry name" value="Aldo_ket_red"/>
    <property type="match status" value="1"/>
</dbReference>
<name>A0A1Y2HKL0_9FUNG</name>
<proteinExistence type="inferred from homology"/>
<feature type="active site" description="Proton donor" evidence="4">
    <location>
        <position position="38"/>
    </location>
</feature>
<dbReference type="GO" id="GO:0016616">
    <property type="term" value="F:oxidoreductase activity, acting on the CH-OH group of donors, NAD or NADP as acceptor"/>
    <property type="evidence" value="ECO:0007669"/>
    <property type="project" value="UniProtKB-ARBA"/>
</dbReference>
<dbReference type="PANTHER" id="PTHR43827">
    <property type="entry name" value="2,5-DIKETO-D-GLUCONIC ACID REDUCTASE"/>
    <property type="match status" value="1"/>
</dbReference>
<dbReference type="InterPro" id="IPR036812">
    <property type="entry name" value="NAD(P)_OxRdtase_dom_sf"/>
</dbReference>